<dbReference type="Gene3D" id="3.30.2130.30">
    <property type="match status" value="1"/>
</dbReference>
<keyword evidence="7 11" id="KW-0694">RNA-binding</keyword>
<dbReference type="EMBL" id="BSSU01000009">
    <property type="protein sequence ID" value="GLX82546.1"/>
    <property type="molecule type" value="Genomic_DNA"/>
</dbReference>
<dbReference type="EC" id="2.8.1.4" evidence="11"/>
<dbReference type="SUPFAM" id="SSF52402">
    <property type="entry name" value="Adenine nucleotide alpha hydrolases-like"/>
    <property type="match status" value="1"/>
</dbReference>
<protein>
    <recommendedName>
        <fullName evidence="11">tRNA sulfurtransferase</fullName>
        <ecNumber evidence="11">2.8.1.4</ecNumber>
    </recommendedName>
    <alternativeName>
        <fullName evidence="11">Sulfur carrier protein ThiS sulfurtransferase</fullName>
    </alternativeName>
    <alternativeName>
        <fullName evidence="11">Thiamine biosynthesis protein ThiI</fullName>
    </alternativeName>
    <alternativeName>
        <fullName evidence="11">tRNA 4-thiouridine synthase</fullName>
    </alternativeName>
</protein>
<comment type="caution">
    <text evidence="14">The sequence shown here is derived from an EMBL/GenBank/DDBJ whole genome shotgun (WGS) entry which is preliminary data.</text>
</comment>
<comment type="catalytic activity">
    <reaction evidence="11">
        <text>[ThiS sulfur-carrier protein]-C-terminal Gly-Gly-AMP + S-sulfanyl-L-cysteinyl-[cysteine desulfurase] + AH2 = [ThiS sulfur-carrier protein]-C-terminal-Gly-aminoethanethioate + L-cysteinyl-[cysteine desulfurase] + A + AMP + 2 H(+)</text>
        <dbReference type="Rhea" id="RHEA:43340"/>
        <dbReference type="Rhea" id="RHEA-COMP:12157"/>
        <dbReference type="Rhea" id="RHEA-COMP:12158"/>
        <dbReference type="Rhea" id="RHEA-COMP:12910"/>
        <dbReference type="Rhea" id="RHEA-COMP:19908"/>
        <dbReference type="ChEBI" id="CHEBI:13193"/>
        <dbReference type="ChEBI" id="CHEBI:15378"/>
        <dbReference type="ChEBI" id="CHEBI:17499"/>
        <dbReference type="ChEBI" id="CHEBI:29950"/>
        <dbReference type="ChEBI" id="CHEBI:61963"/>
        <dbReference type="ChEBI" id="CHEBI:90618"/>
        <dbReference type="ChEBI" id="CHEBI:232372"/>
        <dbReference type="ChEBI" id="CHEBI:456215"/>
    </reaction>
</comment>
<dbReference type="SUPFAM" id="SSF52821">
    <property type="entry name" value="Rhodanese/Cell cycle control phosphatase"/>
    <property type="match status" value="1"/>
</dbReference>
<evidence type="ECO:0000259" key="12">
    <source>
        <dbReference type="PROSITE" id="PS50206"/>
    </source>
</evidence>
<evidence type="ECO:0000313" key="14">
    <source>
        <dbReference type="EMBL" id="GLX82546.1"/>
    </source>
</evidence>
<dbReference type="Gene3D" id="3.40.250.10">
    <property type="entry name" value="Rhodanese-like domain"/>
    <property type="match status" value="1"/>
</dbReference>
<dbReference type="InterPro" id="IPR001763">
    <property type="entry name" value="Rhodanese-like_dom"/>
</dbReference>
<feature type="binding site" evidence="11">
    <location>
        <position position="289"/>
    </location>
    <ligand>
        <name>ATP</name>
        <dbReference type="ChEBI" id="CHEBI:30616"/>
    </ligand>
</feature>
<dbReference type="SUPFAM" id="SSF143437">
    <property type="entry name" value="THUMP domain-like"/>
    <property type="match status" value="1"/>
</dbReference>
<keyword evidence="10 11" id="KW-0676">Redox-active center</keyword>
<dbReference type="InterPro" id="IPR026340">
    <property type="entry name" value="THII_Thiazole_biosynth_dom"/>
</dbReference>
<reference evidence="14 15" key="1">
    <citation type="submission" date="2023-03" db="EMBL/GenBank/DDBJ databases">
        <title>Draft genome sequence of Thalassotalea eurytherma JCM 18482T.</title>
        <authorList>
            <person name="Sawabe T."/>
        </authorList>
    </citation>
    <scope>NUCLEOTIDE SEQUENCE [LARGE SCALE GENOMIC DNA]</scope>
    <source>
        <strain evidence="14 15">JCM 18482</strain>
    </source>
</reference>
<keyword evidence="2 11" id="KW-0963">Cytoplasm</keyword>
<keyword evidence="5 11" id="KW-0547">Nucleotide-binding</keyword>
<evidence type="ECO:0000256" key="8">
    <source>
        <dbReference type="ARBA" id="ARBA00022977"/>
    </source>
</evidence>
<evidence type="ECO:0000313" key="15">
    <source>
        <dbReference type="Proteomes" id="UP001157133"/>
    </source>
</evidence>
<dbReference type="InterPro" id="IPR020536">
    <property type="entry name" value="ThiI_AANH"/>
</dbReference>
<proteinExistence type="inferred from homology"/>
<evidence type="ECO:0000256" key="4">
    <source>
        <dbReference type="ARBA" id="ARBA00022679"/>
    </source>
</evidence>
<dbReference type="InterPro" id="IPR014729">
    <property type="entry name" value="Rossmann-like_a/b/a_fold"/>
</dbReference>
<comment type="pathway">
    <text evidence="11">Cofactor biosynthesis; thiamine diphosphate biosynthesis.</text>
</comment>
<evidence type="ECO:0000256" key="6">
    <source>
        <dbReference type="ARBA" id="ARBA00022840"/>
    </source>
</evidence>
<dbReference type="NCBIfam" id="TIGR04271">
    <property type="entry name" value="ThiI_C_thiazole"/>
    <property type="match status" value="1"/>
</dbReference>
<name>A0ABQ6H6M5_9GAMM</name>
<dbReference type="PANTHER" id="PTHR43209:SF1">
    <property type="entry name" value="TRNA SULFURTRANSFERASE"/>
    <property type="match status" value="1"/>
</dbReference>
<comment type="subcellular location">
    <subcellularLocation>
        <location evidence="1 11">Cytoplasm</location>
    </subcellularLocation>
</comment>
<evidence type="ECO:0000256" key="9">
    <source>
        <dbReference type="ARBA" id="ARBA00023157"/>
    </source>
</evidence>
<evidence type="ECO:0000256" key="11">
    <source>
        <dbReference type="HAMAP-Rule" id="MF_00021"/>
    </source>
</evidence>
<keyword evidence="6 11" id="KW-0067">ATP-binding</keyword>
<dbReference type="CDD" id="cd11716">
    <property type="entry name" value="THUMP_ThiI"/>
    <property type="match status" value="1"/>
</dbReference>
<dbReference type="Gene3D" id="3.40.50.620">
    <property type="entry name" value="HUPs"/>
    <property type="match status" value="1"/>
</dbReference>
<sequence>MKFIVKLQAEIAIKSRPVRKRFTKILDSNIKNVLRRVDEKVTTSVNWDSIEINTKNDSPENRQQLIDTLKCVPGVAQFIEVQQTDFTDLHDIFEKTLAIHGKTIENKTFCVRAKRTGEHEFNSLKVEQYVGGGLNQSVESASVKLKKPDVTIRLEINRDKLFIVTELHKGLGGFPIATQEDVLSLMSGGFDSGVSSYQMIKKGSRTHYCFFNLGGSAHEVGVKQVSYYLWNKFGPSHRVKFYSVDFAPVVTEILEKVENGQMGVILKRMMMRAAAKIAEKRGIQALVTGEALGQVSSQTLTNLNVIDRVTDTLILRPLTAYDKQDIIDIARKIGTEDFAKTIPEYCGVISKKPTVKAVLSKIEAEEENFDFSILDKVVEDVSVYDIRDIGEEAEAEVPSIDAVSALDENAVVIDIRSPEEEDDNPLELDDVEVKHLPFYKLGTQFGDLPQDVTYYLYCDRGVMSQLQALYLHDNGYNNVKVYRP</sequence>
<keyword evidence="4 11" id="KW-0808">Transferase</keyword>
<dbReference type="InterPro" id="IPR004114">
    <property type="entry name" value="THUMP_dom"/>
</dbReference>
<keyword evidence="9 11" id="KW-1015">Disulfide bond</keyword>
<dbReference type="CDD" id="cd01712">
    <property type="entry name" value="PPase_ThiI"/>
    <property type="match status" value="1"/>
</dbReference>
<feature type="domain" description="Rhodanese" evidence="12">
    <location>
        <begin position="406"/>
        <end position="482"/>
    </location>
</feature>
<dbReference type="InterPro" id="IPR049961">
    <property type="entry name" value="ThiI_N"/>
</dbReference>
<dbReference type="InterPro" id="IPR003720">
    <property type="entry name" value="tRNA_STrfase"/>
</dbReference>
<dbReference type="InterPro" id="IPR054173">
    <property type="entry name" value="ThiI_fer"/>
</dbReference>
<organism evidence="14 15">
    <name type="scientific">Thalassotalea eurytherma</name>
    <dbReference type="NCBI Taxonomy" id="1144278"/>
    <lineage>
        <taxon>Bacteria</taxon>
        <taxon>Pseudomonadati</taxon>
        <taxon>Pseudomonadota</taxon>
        <taxon>Gammaproteobacteria</taxon>
        <taxon>Alteromonadales</taxon>
        <taxon>Colwelliaceae</taxon>
        <taxon>Thalassotalea</taxon>
    </lineage>
</organism>
<feature type="binding site" evidence="11">
    <location>
        <position position="298"/>
    </location>
    <ligand>
        <name>ATP</name>
        <dbReference type="ChEBI" id="CHEBI:30616"/>
    </ligand>
</feature>
<dbReference type="PROSITE" id="PS51165">
    <property type="entry name" value="THUMP"/>
    <property type="match status" value="1"/>
</dbReference>
<feature type="binding site" evidence="11">
    <location>
        <position position="267"/>
    </location>
    <ligand>
        <name>ATP</name>
        <dbReference type="ChEBI" id="CHEBI:30616"/>
    </ligand>
</feature>
<keyword evidence="3 11" id="KW-0820">tRNA-binding</keyword>
<feature type="domain" description="THUMP" evidence="13">
    <location>
        <begin position="63"/>
        <end position="167"/>
    </location>
</feature>
<comment type="function">
    <text evidence="11">Catalyzes the ATP-dependent transfer of a sulfur to tRNA to produce 4-thiouridine in position 8 of tRNAs, which functions as a near-UV photosensor. Also catalyzes the transfer of sulfur to the sulfur carrier protein ThiS, forming ThiS-thiocarboxylate. This is a step in the synthesis of thiazole, in the thiamine biosynthesis pathway. The sulfur is donated as persulfide by IscS.</text>
</comment>
<evidence type="ECO:0000256" key="5">
    <source>
        <dbReference type="ARBA" id="ARBA00022741"/>
    </source>
</evidence>
<keyword evidence="15" id="KW-1185">Reference proteome</keyword>
<dbReference type="Pfam" id="PF02568">
    <property type="entry name" value="ThiI"/>
    <property type="match status" value="1"/>
</dbReference>
<feature type="disulfide bond" description="Redox-active" evidence="11">
    <location>
        <begin position="346"/>
        <end position="458"/>
    </location>
</feature>
<evidence type="ECO:0000256" key="2">
    <source>
        <dbReference type="ARBA" id="ARBA00022490"/>
    </source>
</evidence>
<dbReference type="Pfam" id="PF02926">
    <property type="entry name" value="THUMP"/>
    <property type="match status" value="1"/>
</dbReference>
<evidence type="ECO:0000259" key="13">
    <source>
        <dbReference type="PROSITE" id="PS51165"/>
    </source>
</evidence>
<evidence type="ECO:0000256" key="3">
    <source>
        <dbReference type="ARBA" id="ARBA00022555"/>
    </source>
</evidence>
<evidence type="ECO:0000256" key="1">
    <source>
        <dbReference type="ARBA" id="ARBA00004496"/>
    </source>
</evidence>
<dbReference type="Proteomes" id="UP001157133">
    <property type="component" value="Unassembled WGS sequence"/>
</dbReference>
<comment type="catalytic activity">
    <reaction evidence="11">
        <text>[ThiI sulfur-carrier protein]-S-sulfanyl-L-cysteine + a uridine in tRNA + 2 reduced [2Fe-2S]-[ferredoxin] + ATP + H(+) = [ThiI sulfur-carrier protein]-L-cysteine + a 4-thiouridine in tRNA + 2 oxidized [2Fe-2S]-[ferredoxin] + AMP + diphosphate</text>
        <dbReference type="Rhea" id="RHEA:24176"/>
        <dbReference type="Rhea" id="RHEA-COMP:10000"/>
        <dbReference type="Rhea" id="RHEA-COMP:10001"/>
        <dbReference type="Rhea" id="RHEA-COMP:13337"/>
        <dbReference type="Rhea" id="RHEA-COMP:13338"/>
        <dbReference type="Rhea" id="RHEA-COMP:13339"/>
        <dbReference type="Rhea" id="RHEA-COMP:13340"/>
        <dbReference type="ChEBI" id="CHEBI:15378"/>
        <dbReference type="ChEBI" id="CHEBI:29950"/>
        <dbReference type="ChEBI" id="CHEBI:30616"/>
        <dbReference type="ChEBI" id="CHEBI:33019"/>
        <dbReference type="ChEBI" id="CHEBI:33737"/>
        <dbReference type="ChEBI" id="CHEBI:33738"/>
        <dbReference type="ChEBI" id="CHEBI:61963"/>
        <dbReference type="ChEBI" id="CHEBI:65315"/>
        <dbReference type="ChEBI" id="CHEBI:136798"/>
        <dbReference type="ChEBI" id="CHEBI:456215"/>
        <dbReference type="EC" id="2.8.1.4"/>
    </reaction>
</comment>
<gene>
    <name evidence="11 14" type="primary">thiI</name>
    <name evidence="14" type="ORF">theurythT_19980</name>
</gene>
<dbReference type="CDD" id="cd00158">
    <property type="entry name" value="RHOD"/>
    <property type="match status" value="1"/>
</dbReference>
<dbReference type="InterPro" id="IPR049962">
    <property type="entry name" value="THUMP_ThiI"/>
</dbReference>
<accession>A0ABQ6H6M5</accession>
<feature type="active site" description="Cysteine persulfide intermediate" evidence="11">
    <location>
        <position position="458"/>
    </location>
</feature>
<dbReference type="HAMAP" id="MF_00021">
    <property type="entry name" value="ThiI"/>
    <property type="match status" value="1"/>
</dbReference>
<dbReference type="NCBIfam" id="TIGR00342">
    <property type="entry name" value="tRNA uracil 4-sulfurtransferase ThiI"/>
    <property type="match status" value="1"/>
</dbReference>
<evidence type="ECO:0000256" key="7">
    <source>
        <dbReference type="ARBA" id="ARBA00022884"/>
    </source>
</evidence>
<dbReference type="PROSITE" id="PS50206">
    <property type="entry name" value="RHODANESE_3"/>
    <property type="match status" value="1"/>
</dbReference>
<dbReference type="RefSeq" id="WP_284207912.1">
    <property type="nucleotide sequence ID" value="NZ_BSSU01000009.1"/>
</dbReference>
<dbReference type="InterPro" id="IPR050102">
    <property type="entry name" value="tRNA_sulfurtransferase_ThiI"/>
</dbReference>
<comment type="caution">
    <text evidence="11">Lacks conserved residue(s) required for the propagation of feature annotation.</text>
</comment>
<dbReference type="Pfam" id="PF22025">
    <property type="entry name" value="ThiI_fer"/>
    <property type="match status" value="1"/>
</dbReference>
<feature type="binding site" evidence="11">
    <location>
        <begin position="185"/>
        <end position="186"/>
    </location>
    <ligand>
        <name>ATP</name>
        <dbReference type="ChEBI" id="CHEBI:30616"/>
    </ligand>
</feature>
<dbReference type="InterPro" id="IPR036873">
    <property type="entry name" value="Rhodanese-like_dom_sf"/>
</dbReference>
<evidence type="ECO:0000256" key="10">
    <source>
        <dbReference type="ARBA" id="ARBA00023284"/>
    </source>
</evidence>
<comment type="similarity">
    <text evidence="11">Belongs to the ThiI family.</text>
</comment>
<keyword evidence="8 11" id="KW-0784">Thiamine biosynthesis</keyword>
<dbReference type="SMART" id="SM00981">
    <property type="entry name" value="THUMP"/>
    <property type="match status" value="1"/>
</dbReference>
<dbReference type="PANTHER" id="PTHR43209">
    <property type="entry name" value="TRNA SULFURTRANSFERASE"/>
    <property type="match status" value="1"/>
</dbReference>